<feature type="compositionally biased region" description="Basic and acidic residues" evidence="1">
    <location>
        <begin position="9"/>
        <end position="25"/>
    </location>
</feature>
<feature type="non-terminal residue" evidence="2">
    <location>
        <position position="1"/>
    </location>
</feature>
<sequence length="106" mass="11618">KKKPVIVKPENEEGSYKQTEQRSDDPSPIQGPFCDQSFSHEPGSSIKDRTVNIDLIGMLIGDFVGVGNSSMAQKTQENCQSKSFPAEILGNRGSNCTTQQDRGENK</sequence>
<dbReference type="EMBL" id="BARW01015484">
    <property type="protein sequence ID" value="GAI95310.1"/>
    <property type="molecule type" value="Genomic_DNA"/>
</dbReference>
<dbReference type="AlphaFoldDB" id="X1U635"/>
<feature type="region of interest" description="Disordered" evidence="1">
    <location>
        <begin position="1"/>
        <end position="46"/>
    </location>
</feature>
<protein>
    <submittedName>
        <fullName evidence="2">Uncharacterized protein</fullName>
    </submittedName>
</protein>
<evidence type="ECO:0000313" key="2">
    <source>
        <dbReference type="EMBL" id="GAI95310.1"/>
    </source>
</evidence>
<feature type="region of interest" description="Disordered" evidence="1">
    <location>
        <begin position="76"/>
        <end position="106"/>
    </location>
</feature>
<gene>
    <name evidence="2" type="ORF">S12H4_27164</name>
</gene>
<comment type="caution">
    <text evidence="2">The sequence shown here is derived from an EMBL/GenBank/DDBJ whole genome shotgun (WGS) entry which is preliminary data.</text>
</comment>
<accession>X1U635</accession>
<name>X1U635_9ZZZZ</name>
<evidence type="ECO:0000256" key="1">
    <source>
        <dbReference type="SAM" id="MobiDB-lite"/>
    </source>
</evidence>
<proteinExistence type="predicted"/>
<reference evidence="2" key="1">
    <citation type="journal article" date="2014" name="Front. Microbiol.">
        <title>High frequency of phylogenetically diverse reductive dehalogenase-homologous genes in deep subseafloor sedimentary metagenomes.</title>
        <authorList>
            <person name="Kawai M."/>
            <person name="Futagami T."/>
            <person name="Toyoda A."/>
            <person name="Takaki Y."/>
            <person name="Nishi S."/>
            <person name="Hori S."/>
            <person name="Arai W."/>
            <person name="Tsubouchi T."/>
            <person name="Morono Y."/>
            <person name="Uchiyama I."/>
            <person name="Ito T."/>
            <person name="Fujiyama A."/>
            <person name="Inagaki F."/>
            <person name="Takami H."/>
        </authorList>
    </citation>
    <scope>NUCLEOTIDE SEQUENCE</scope>
    <source>
        <strain evidence="2">Expedition CK06-06</strain>
    </source>
</reference>
<organism evidence="2">
    <name type="scientific">marine sediment metagenome</name>
    <dbReference type="NCBI Taxonomy" id="412755"/>
    <lineage>
        <taxon>unclassified sequences</taxon>
        <taxon>metagenomes</taxon>
        <taxon>ecological metagenomes</taxon>
    </lineage>
</organism>